<dbReference type="Gene3D" id="3.20.20.370">
    <property type="entry name" value="Glycoside hydrolase/deacetylase"/>
    <property type="match status" value="1"/>
</dbReference>
<keyword evidence="1" id="KW-0732">Signal</keyword>
<dbReference type="Pfam" id="PF01522">
    <property type="entry name" value="Polysacc_deac_1"/>
    <property type="match status" value="1"/>
</dbReference>
<dbReference type="InterPro" id="IPR013517">
    <property type="entry name" value="FG-GAP"/>
</dbReference>
<dbReference type="CDD" id="cd10917">
    <property type="entry name" value="CE4_NodB_like_6s_7s"/>
    <property type="match status" value="1"/>
</dbReference>
<feature type="region of interest" description="Disordered" evidence="2">
    <location>
        <begin position="1"/>
        <end position="27"/>
    </location>
</feature>
<evidence type="ECO:0000313" key="5">
    <source>
        <dbReference type="Proteomes" id="UP000268313"/>
    </source>
</evidence>
<accession>A0A3A8KK78</accession>
<reference evidence="5" key="1">
    <citation type="submission" date="2018-09" db="EMBL/GenBank/DDBJ databases">
        <authorList>
            <person name="Livingstone P.G."/>
            <person name="Whitworth D.E."/>
        </authorList>
    </citation>
    <scope>NUCLEOTIDE SEQUENCE [LARGE SCALE GENOMIC DNA]</scope>
    <source>
        <strain evidence="5">CA043D</strain>
    </source>
</reference>
<dbReference type="PROSITE" id="PS51677">
    <property type="entry name" value="NODB"/>
    <property type="match status" value="1"/>
</dbReference>
<proteinExistence type="predicted"/>
<dbReference type="GO" id="GO:0016810">
    <property type="term" value="F:hydrolase activity, acting on carbon-nitrogen (but not peptide) bonds"/>
    <property type="evidence" value="ECO:0007669"/>
    <property type="project" value="InterPro"/>
</dbReference>
<feature type="domain" description="NodB homology" evidence="3">
    <location>
        <begin position="81"/>
        <end position="161"/>
    </location>
</feature>
<dbReference type="InterPro" id="IPR002509">
    <property type="entry name" value="NODB_dom"/>
</dbReference>
<keyword evidence="5" id="KW-1185">Reference proteome</keyword>
<dbReference type="InterPro" id="IPR050248">
    <property type="entry name" value="Polysacc_deacetylase_ArnD"/>
</dbReference>
<evidence type="ECO:0000313" key="4">
    <source>
        <dbReference type="EMBL" id="RKH07916.1"/>
    </source>
</evidence>
<dbReference type="SUPFAM" id="SSF88713">
    <property type="entry name" value="Glycoside hydrolase/deacetylase"/>
    <property type="match status" value="1"/>
</dbReference>
<comment type="caution">
    <text evidence="4">The sequence shown here is derived from an EMBL/GenBank/DDBJ whole genome shotgun (WGS) entry which is preliminary data.</text>
</comment>
<dbReference type="GO" id="GO:0005975">
    <property type="term" value="P:carbohydrate metabolic process"/>
    <property type="evidence" value="ECO:0007669"/>
    <property type="project" value="InterPro"/>
</dbReference>
<dbReference type="InterPro" id="IPR028994">
    <property type="entry name" value="Integrin_alpha_N"/>
</dbReference>
<evidence type="ECO:0000256" key="1">
    <source>
        <dbReference type="ARBA" id="ARBA00022729"/>
    </source>
</evidence>
<dbReference type="Pfam" id="PF13517">
    <property type="entry name" value="FG-GAP_3"/>
    <property type="match status" value="1"/>
</dbReference>
<dbReference type="InterPro" id="IPR011330">
    <property type="entry name" value="Glyco_hydro/deAcase_b/a-brl"/>
</dbReference>
<name>A0A3A8KK78_9BACT</name>
<dbReference type="AlphaFoldDB" id="A0A3A8KK78"/>
<dbReference type="Proteomes" id="UP000268313">
    <property type="component" value="Unassembled WGS sequence"/>
</dbReference>
<dbReference type="SUPFAM" id="SSF69318">
    <property type="entry name" value="Integrin alpha N-terminal domain"/>
    <property type="match status" value="1"/>
</dbReference>
<organism evidence="4 5">
    <name type="scientific">Corallococcus carmarthensis</name>
    <dbReference type="NCBI Taxonomy" id="2316728"/>
    <lineage>
        <taxon>Bacteria</taxon>
        <taxon>Pseudomonadati</taxon>
        <taxon>Myxococcota</taxon>
        <taxon>Myxococcia</taxon>
        <taxon>Myxococcales</taxon>
        <taxon>Cystobacterineae</taxon>
        <taxon>Myxococcaceae</taxon>
        <taxon>Corallococcus</taxon>
    </lineage>
</organism>
<evidence type="ECO:0000259" key="3">
    <source>
        <dbReference type="PROSITE" id="PS51677"/>
    </source>
</evidence>
<gene>
    <name evidence="4" type="ORF">D7X32_00520</name>
</gene>
<evidence type="ECO:0000256" key="2">
    <source>
        <dbReference type="SAM" id="MobiDB-lite"/>
    </source>
</evidence>
<dbReference type="PANTHER" id="PTHR10587">
    <property type="entry name" value="GLYCOSYL TRANSFERASE-RELATED"/>
    <property type="match status" value="1"/>
</dbReference>
<dbReference type="EMBL" id="RAWE01000001">
    <property type="protein sequence ID" value="RKH07916.1"/>
    <property type="molecule type" value="Genomic_DNA"/>
</dbReference>
<sequence length="856" mass="90658">MTQHEAWGRRTQVIGEGSDHPQTRPHTNPMKILLLTPLLLSVACIQSAPAKEAETASRTDRVLTHEQIGHPYQQNSPLPYRTVALTFDDGPDVDHADGGNTSVMIAEYLQQQGIRATFFVNGCRIDGISDGKCFDRPDFPGQVVALGHRVANHTYFHEDLPSHDPNDGGAPGAQAATIHNTQVLLDPHISDGMYFFRAPGDKWGQDPHNGENACDGSAAVANYLRNDPLLSKMAGPFCFDWDAHDWACAELGGTPAACADSYIYEGERPYVANPDAGTVAGPRERGILQLHDASPVAGLAGTTWSYDLVVSLVTKLKAKSGTPYVFVPLDAIPGVRGTLSFPSPTNWTTTYLSDADLWNTDIGYHGTVRLGDINGDGRADVCGRGSAGLRCALSNADGSMGAEALWLSIVSDTLGYKPREYSTTFQLADIDNDGKADACIRAVDGYLCFKALTGGFQTSAWPSTSFSNANGWNAAEARHGSIRVGDVDGNGYGDICGRDANGKIVCSLFNGTTFAAAGEWSSAFTASSWSQPEYATTFQLAKVNNDNLADLCVRGPDGILCALSTGSGFGTPSLWTQMAFDDASGWATSPSRYKSIKLGDVDGDGNADVCGRHSTGIVCAFSTGTSFRNYRYVLNTNFGDASNWSGEEYGATLALGDVNGDSYADVCARAAAGLTCMPATTRLAEFDPVLKVGYCSTVGTACDSGSFYEGRGVVHPEANQPNTLQGTCADGASGDYLSEPSIERVRVTTVDNPVITPRVDRELAVGESVRVEVSAYASAAGEQLEIFRAANASSPTWVSLGTTTLSSAGYAWVTKTYTLPSGTTQAVRAVLRPSTLSGACPGGSTTDVDDLAFHVK</sequence>
<protein>
    <recommendedName>
        <fullName evidence="3">NodB homology domain-containing protein</fullName>
    </recommendedName>
</protein>